<evidence type="ECO:0000256" key="5">
    <source>
        <dbReference type="SAM" id="Phobius"/>
    </source>
</evidence>
<feature type="domain" description="Methyl-accepting transducer" evidence="6">
    <location>
        <begin position="290"/>
        <end position="519"/>
    </location>
</feature>
<dbReference type="EMBL" id="FNIT01000001">
    <property type="protein sequence ID" value="SDN61329.1"/>
    <property type="molecule type" value="Genomic_DNA"/>
</dbReference>
<dbReference type="AlphaFoldDB" id="A0A1H0CTY2"/>
<comment type="subcellular location">
    <subcellularLocation>
        <location evidence="1">Membrane</location>
    </subcellularLocation>
</comment>
<dbReference type="InterPro" id="IPR004089">
    <property type="entry name" value="MCPsignal_dom"/>
</dbReference>
<evidence type="ECO:0000256" key="2">
    <source>
        <dbReference type="ARBA" id="ARBA00022500"/>
    </source>
</evidence>
<feature type="transmembrane region" description="Helical" evidence="5">
    <location>
        <begin position="136"/>
        <end position="158"/>
    </location>
</feature>
<dbReference type="PRINTS" id="PR00260">
    <property type="entry name" value="CHEMTRNSDUCR"/>
</dbReference>
<evidence type="ECO:0000313" key="8">
    <source>
        <dbReference type="EMBL" id="SDN61329.1"/>
    </source>
</evidence>
<dbReference type="GO" id="GO:0006935">
    <property type="term" value="P:chemotaxis"/>
    <property type="evidence" value="ECO:0007669"/>
    <property type="project" value="UniProtKB-KW"/>
</dbReference>
<keyword evidence="2" id="KW-0145">Chemotaxis</keyword>
<keyword evidence="5" id="KW-0472">Membrane</keyword>
<protein>
    <submittedName>
        <fullName evidence="8">Methyl-accepting chemotaxis protein</fullName>
    </submittedName>
</protein>
<dbReference type="SMART" id="SM00283">
    <property type="entry name" value="MA"/>
    <property type="match status" value="1"/>
</dbReference>
<keyword evidence="4" id="KW-0807">Transducer</keyword>
<dbReference type="GO" id="GO:0007165">
    <property type="term" value="P:signal transduction"/>
    <property type="evidence" value="ECO:0007669"/>
    <property type="project" value="UniProtKB-KW"/>
</dbReference>
<dbReference type="PROSITE" id="PS50111">
    <property type="entry name" value="CHEMOTAXIS_TRANSDUC_2"/>
    <property type="match status" value="1"/>
</dbReference>
<keyword evidence="5" id="KW-1133">Transmembrane helix</keyword>
<name>A0A1H0CTY2_9HYPH</name>
<sequence>MLKSMTMSRQLLLAVALAGGASILTGLLAYNQAGRAAEAAEREAALATRLDTARSLSLRLWEGGPVGSDVEALRLGSLDTTDLARVNRLETILSNPSSVDAERLEAAAPLLQSIAGDTQTALSTVREQRAESLSSAGTMLLAAILVPLAGLMLLAFLVQRAAIAPVRRAARQLADAAGVAGTQGEVAILTQTGEALSQLKTRIAAVEADAIRQGDARAEASREAESDARARADDAALVAETLEGALRRLAAGDLTCRIETALPERFAAIPAAFNAAAAHLHDTVAHVTASVASITNGTNEIGQAADDLSRRTEQQAASLDKTATALDEITATVKHSAENAASVASSVAAARLDTERSGEVMREAVAAMNAIQKSSQQIARIIGVIDEIAFQTNLLALNAGVEAARAGDAGRGFAVVALEVRALAQRSSEAAKEIKSLIGASSAHVGDGVDLVSRSGEVLTRIAAQVTQVDALVQEIAGSAREQSTGIAEVNEAVNKMDRVTQQNAAMVEETTAATLSLRTETEELCRLLASFQVSDTDRSVANLRQVSAAMHAAPPVARLPAAPAPRAPAVPVPVVVAAAGGSAAAMAAPAPAAAADDLGWEEF</sequence>
<evidence type="ECO:0000313" key="9">
    <source>
        <dbReference type="Proteomes" id="UP000198793"/>
    </source>
</evidence>
<evidence type="ECO:0000256" key="4">
    <source>
        <dbReference type="PROSITE-ProRule" id="PRU00284"/>
    </source>
</evidence>
<dbReference type="PANTHER" id="PTHR43531">
    <property type="entry name" value="PROTEIN ICFG"/>
    <property type="match status" value="1"/>
</dbReference>
<dbReference type="PROSITE" id="PS50885">
    <property type="entry name" value="HAMP"/>
    <property type="match status" value="1"/>
</dbReference>
<dbReference type="InterPro" id="IPR003660">
    <property type="entry name" value="HAMP_dom"/>
</dbReference>
<dbReference type="PANTHER" id="PTHR43531:SF11">
    <property type="entry name" value="METHYL-ACCEPTING CHEMOTAXIS PROTEIN 3"/>
    <property type="match status" value="1"/>
</dbReference>
<feature type="domain" description="HAMP" evidence="7">
    <location>
        <begin position="240"/>
        <end position="285"/>
    </location>
</feature>
<dbReference type="RefSeq" id="WP_090668232.1">
    <property type="nucleotide sequence ID" value="NZ_FNIT01000001.1"/>
</dbReference>
<keyword evidence="5" id="KW-0812">Transmembrane</keyword>
<proteinExistence type="inferred from homology"/>
<dbReference type="Gene3D" id="1.10.287.950">
    <property type="entry name" value="Methyl-accepting chemotaxis protein"/>
    <property type="match status" value="1"/>
</dbReference>
<dbReference type="GO" id="GO:0016020">
    <property type="term" value="C:membrane"/>
    <property type="evidence" value="ECO:0007669"/>
    <property type="project" value="UniProtKB-SubCell"/>
</dbReference>
<evidence type="ECO:0000259" key="7">
    <source>
        <dbReference type="PROSITE" id="PS50885"/>
    </source>
</evidence>
<organism evidence="8 9">
    <name type="scientific">Aureimonas jatrophae</name>
    <dbReference type="NCBI Taxonomy" id="1166073"/>
    <lineage>
        <taxon>Bacteria</taxon>
        <taxon>Pseudomonadati</taxon>
        <taxon>Pseudomonadota</taxon>
        <taxon>Alphaproteobacteria</taxon>
        <taxon>Hyphomicrobiales</taxon>
        <taxon>Aurantimonadaceae</taxon>
        <taxon>Aureimonas</taxon>
    </lineage>
</organism>
<dbReference type="InterPro" id="IPR004090">
    <property type="entry name" value="Chemotax_Me-accpt_rcpt"/>
</dbReference>
<evidence type="ECO:0000259" key="6">
    <source>
        <dbReference type="PROSITE" id="PS50111"/>
    </source>
</evidence>
<dbReference type="SUPFAM" id="SSF58104">
    <property type="entry name" value="Methyl-accepting chemotaxis protein (MCP) signaling domain"/>
    <property type="match status" value="1"/>
</dbReference>
<dbReference type="Proteomes" id="UP000198793">
    <property type="component" value="Unassembled WGS sequence"/>
</dbReference>
<dbReference type="Pfam" id="PF00015">
    <property type="entry name" value="MCPsignal"/>
    <property type="match status" value="1"/>
</dbReference>
<comment type="similarity">
    <text evidence="3">Belongs to the methyl-accepting chemotaxis (MCP) protein family.</text>
</comment>
<evidence type="ECO:0000256" key="3">
    <source>
        <dbReference type="ARBA" id="ARBA00029447"/>
    </source>
</evidence>
<gene>
    <name evidence="8" type="ORF">SAMN05192530_101462</name>
</gene>
<accession>A0A1H0CTY2</accession>
<dbReference type="STRING" id="1166073.SAMN05192530_101462"/>
<dbReference type="InterPro" id="IPR051310">
    <property type="entry name" value="MCP_chemotaxis"/>
</dbReference>
<keyword evidence="9" id="KW-1185">Reference proteome</keyword>
<reference evidence="8 9" key="1">
    <citation type="submission" date="2016-10" db="EMBL/GenBank/DDBJ databases">
        <authorList>
            <person name="de Groot N.N."/>
        </authorList>
    </citation>
    <scope>NUCLEOTIDE SEQUENCE [LARGE SCALE GENOMIC DNA]</scope>
    <source>
        <strain evidence="9">L7-484,KACC 16230,DSM 25025</strain>
    </source>
</reference>
<dbReference type="GO" id="GO:0004888">
    <property type="term" value="F:transmembrane signaling receptor activity"/>
    <property type="evidence" value="ECO:0007669"/>
    <property type="project" value="InterPro"/>
</dbReference>
<dbReference type="CDD" id="cd11386">
    <property type="entry name" value="MCP_signal"/>
    <property type="match status" value="1"/>
</dbReference>
<dbReference type="FunFam" id="1.10.287.950:FF:000001">
    <property type="entry name" value="Methyl-accepting chemotaxis sensory transducer"/>
    <property type="match status" value="1"/>
</dbReference>
<evidence type="ECO:0000256" key="1">
    <source>
        <dbReference type="ARBA" id="ARBA00004370"/>
    </source>
</evidence>